<keyword evidence="3" id="KW-1185">Reference proteome</keyword>
<sequence>MCSVGRFNNAHVDSTKKKTQYEDMKCTEERGGTHKGDWAAGYSAMSKLDQKLDEESIFGRKSKLSTSPTRERAFTYAESEDEETDKETERKALARRKKWFMDNLSRELLINKRRRVSPPRPRPSSVTKIDVIKIKEPDTSSQKEDKTAVTNIYTADKQRWIEKSSSKKISKQRPTKRIANRGSLIETKEIGTQTIGKEDKKKKETNFTRTSIGVGNPIKYEKIRDIVLIMDEKEAAVDELIRQLELSELSRKKLEYGKIIHVETKSSIKTMEEVTLDMEESNWYILGAKASKED</sequence>
<dbReference type="Proteomes" id="UP000801492">
    <property type="component" value="Unassembled WGS sequence"/>
</dbReference>
<proteinExistence type="predicted"/>
<dbReference type="EMBL" id="VTPC01090028">
    <property type="protein sequence ID" value="KAF2885134.1"/>
    <property type="molecule type" value="Genomic_DNA"/>
</dbReference>
<reference evidence="2" key="1">
    <citation type="submission" date="2019-08" db="EMBL/GenBank/DDBJ databases">
        <title>The genome of the North American firefly Photinus pyralis.</title>
        <authorList>
            <consortium name="Photinus pyralis genome working group"/>
            <person name="Fallon T.R."/>
            <person name="Sander Lower S.E."/>
            <person name="Weng J.-K."/>
        </authorList>
    </citation>
    <scope>NUCLEOTIDE SEQUENCE</scope>
    <source>
        <strain evidence="2">TRF0915ILg1</strain>
        <tissue evidence="2">Whole body</tissue>
    </source>
</reference>
<gene>
    <name evidence="2" type="ORF">ILUMI_21036</name>
</gene>
<dbReference type="AlphaFoldDB" id="A0A8K0G421"/>
<feature type="region of interest" description="Disordered" evidence="1">
    <location>
        <begin position="1"/>
        <end position="20"/>
    </location>
</feature>
<organism evidence="2 3">
    <name type="scientific">Ignelater luminosus</name>
    <name type="common">Cucubano</name>
    <name type="synonym">Pyrophorus luminosus</name>
    <dbReference type="NCBI Taxonomy" id="2038154"/>
    <lineage>
        <taxon>Eukaryota</taxon>
        <taxon>Metazoa</taxon>
        <taxon>Ecdysozoa</taxon>
        <taxon>Arthropoda</taxon>
        <taxon>Hexapoda</taxon>
        <taxon>Insecta</taxon>
        <taxon>Pterygota</taxon>
        <taxon>Neoptera</taxon>
        <taxon>Endopterygota</taxon>
        <taxon>Coleoptera</taxon>
        <taxon>Polyphaga</taxon>
        <taxon>Elateriformia</taxon>
        <taxon>Elateroidea</taxon>
        <taxon>Elateridae</taxon>
        <taxon>Agrypninae</taxon>
        <taxon>Pyrophorini</taxon>
        <taxon>Ignelater</taxon>
    </lineage>
</organism>
<evidence type="ECO:0000313" key="2">
    <source>
        <dbReference type="EMBL" id="KAF2885134.1"/>
    </source>
</evidence>
<evidence type="ECO:0000256" key="1">
    <source>
        <dbReference type="SAM" id="MobiDB-lite"/>
    </source>
</evidence>
<accession>A0A8K0G421</accession>
<comment type="caution">
    <text evidence="2">The sequence shown here is derived from an EMBL/GenBank/DDBJ whole genome shotgun (WGS) entry which is preliminary data.</text>
</comment>
<name>A0A8K0G421_IGNLU</name>
<feature type="region of interest" description="Disordered" evidence="1">
    <location>
        <begin position="63"/>
        <end position="89"/>
    </location>
</feature>
<protein>
    <submittedName>
        <fullName evidence="2">Uncharacterized protein</fullName>
    </submittedName>
</protein>
<evidence type="ECO:0000313" key="3">
    <source>
        <dbReference type="Proteomes" id="UP000801492"/>
    </source>
</evidence>